<gene>
    <name evidence="2" type="ORF">IM755_11460</name>
</gene>
<dbReference type="RefSeq" id="WP_194096972.1">
    <property type="nucleotide sequence ID" value="NZ_JADFTZ010000006.1"/>
</dbReference>
<name>A0ABR9WUL1_9FLAO</name>
<sequence>MKAKLILFLLISINLFGQNTQTNSGYINVKGTKLYIIPPKGFKEAKNIVGLEKNETALIQVMDLVGGNFDSNTATYTRAEFEKRGIKVLEFEELEIDGYKAKFSHIKGADSNESLQVVFGDSTFTAMVMGVYPSNLRTELFKDIKAAFLKIKYDKTLVIDPFSASVFKIGKNESKYKFAKATANMFIFSENGIIKDSYVDEPMMMITSVPFDKSMTKEELVEELVNGLIRQGLIKKETKNLSKKSINGYNAVEVEYYFDHKSEIKLMLITVLVKNDKAILIYGSAKSHFEENIIEFKKLTSVISIK</sequence>
<comment type="caution">
    <text evidence="2">The sequence shown here is derived from an EMBL/GenBank/DDBJ whole genome shotgun (WGS) entry which is preliminary data.</text>
</comment>
<evidence type="ECO:0000313" key="2">
    <source>
        <dbReference type="EMBL" id="MBE9577329.1"/>
    </source>
</evidence>
<feature type="signal peptide" evidence="1">
    <location>
        <begin position="1"/>
        <end position="17"/>
    </location>
</feature>
<evidence type="ECO:0000256" key="1">
    <source>
        <dbReference type="SAM" id="SignalP"/>
    </source>
</evidence>
<keyword evidence="1" id="KW-0732">Signal</keyword>
<evidence type="ECO:0008006" key="4">
    <source>
        <dbReference type="Google" id="ProtNLM"/>
    </source>
</evidence>
<accession>A0ABR9WUL1</accession>
<evidence type="ECO:0000313" key="3">
    <source>
        <dbReference type="Proteomes" id="UP000656274"/>
    </source>
</evidence>
<dbReference type="EMBL" id="JADFTZ010000006">
    <property type="protein sequence ID" value="MBE9577329.1"/>
    <property type="molecule type" value="Genomic_DNA"/>
</dbReference>
<proteinExistence type="predicted"/>
<protein>
    <recommendedName>
        <fullName evidence="4">DUF1795 domain-containing protein</fullName>
    </recommendedName>
</protein>
<keyword evidence="3" id="KW-1185">Reference proteome</keyword>
<reference evidence="2 3" key="1">
    <citation type="submission" date="2020-10" db="EMBL/GenBank/DDBJ databases">
        <title>The genome sequence of Flavobacterium aquaticum 1Y8A.</title>
        <authorList>
            <person name="Liu Y."/>
        </authorList>
    </citation>
    <scope>NUCLEOTIDE SEQUENCE [LARGE SCALE GENOMIC DNA]</scope>
    <source>
        <strain evidence="2 3">1Y8A</strain>
    </source>
</reference>
<organism evidence="2 3">
    <name type="scientific">Flavobacterium proteolyticum</name>
    <dbReference type="NCBI Taxonomy" id="2911683"/>
    <lineage>
        <taxon>Bacteria</taxon>
        <taxon>Pseudomonadati</taxon>
        <taxon>Bacteroidota</taxon>
        <taxon>Flavobacteriia</taxon>
        <taxon>Flavobacteriales</taxon>
        <taxon>Flavobacteriaceae</taxon>
        <taxon>Flavobacterium</taxon>
    </lineage>
</organism>
<dbReference type="Proteomes" id="UP000656274">
    <property type="component" value="Unassembled WGS sequence"/>
</dbReference>
<feature type="chain" id="PRO_5046344938" description="DUF1795 domain-containing protein" evidence="1">
    <location>
        <begin position="18"/>
        <end position="306"/>
    </location>
</feature>